<evidence type="ECO:0000313" key="6">
    <source>
        <dbReference type="Proteomes" id="UP000279259"/>
    </source>
</evidence>
<evidence type="ECO:0000256" key="1">
    <source>
        <dbReference type="ARBA" id="ARBA00022737"/>
    </source>
</evidence>
<dbReference type="InterPro" id="IPR001313">
    <property type="entry name" value="Pumilio_RNA-bd_rpt"/>
</dbReference>
<dbReference type="InterPro" id="IPR040059">
    <property type="entry name" value="PUM3"/>
</dbReference>
<evidence type="ECO:0000313" key="5">
    <source>
        <dbReference type="EMBL" id="RSH91237.1"/>
    </source>
</evidence>
<dbReference type="InterPro" id="IPR012959">
    <property type="entry name" value="CPL_dom"/>
</dbReference>
<name>A0A427YJI7_9TREE</name>
<comment type="caution">
    <text evidence="5">The sequence shown here is derived from an EMBL/GenBank/DDBJ whole genome shotgun (WGS) entry which is preliminary data.</text>
</comment>
<accession>A0A427YJI7</accession>
<feature type="compositionally biased region" description="Basic and acidic residues" evidence="3">
    <location>
        <begin position="106"/>
        <end position="119"/>
    </location>
</feature>
<keyword evidence="1" id="KW-0677">Repeat</keyword>
<dbReference type="PANTHER" id="PTHR13389:SF0">
    <property type="entry name" value="PUMILIO HOMOLOG 3"/>
    <property type="match status" value="1"/>
</dbReference>
<protein>
    <submittedName>
        <fullName evidence="5">Pumilio domain member 6</fullName>
    </submittedName>
</protein>
<dbReference type="AlphaFoldDB" id="A0A427YJI7"/>
<dbReference type="Gene3D" id="1.25.10.10">
    <property type="entry name" value="Leucine-rich Repeat Variant"/>
    <property type="match status" value="2"/>
</dbReference>
<dbReference type="InterPro" id="IPR011989">
    <property type="entry name" value="ARM-like"/>
</dbReference>
<dbReference type="EMBL" id="RSCD01000008">
    <property type="protein sequence ID" value="RSH91237.1"/>
    <property type="molecule type" value="Genomic_DNA"/>
</dbReference>
<dbReference type="Proteomes" id="UP000279259">
    <property type="component" value="Unassembled WGS sequence"/>
</dbReference>
<dbReference type="OrthoDB" id="497380at2759"/>
<sequence>MSTKQFNKKRSAPDAGGKPSKFAKTGGGGPKTATAKWDWKANKTGSFVGNGKPRGGDKGKAPAKAKDEGSDVKRRKQPVTLGVEGEGEGMDVDGVAQDKSAGGAEGSEKKPRLSKAEKAALHAAQPHRTTLLPSHPLLQELSPLWETARRAEMPKEERKKAIDELWNAVKGRVGEISKGHKGGRILQTIVKYGGKEERLGVAMELRPQWRAMMESKYSKFLMSKLVRYCPQIRPLLIKDLAPHLSKLLFHEHAVQPLSDFFDLYASAKERRLFVRGFYPREVLLFDGGKDGEAATLEETLEKMGEGKGRDRVLDGVEKAVLGPFNSTQKTALAQAIFHRLVFEYLSCLYRFADAETADTKMHELLTASLESLPEIIHTKDGSAVVRELIVRGNAKDRKQILQQLRKHIPAMSKDADAQLVLFTAFDCVDDTKLMGKAFVADVVALTSELASDKNGRRALLYLLTPTSTRHYMPSTLSSLAASSQQARDLGTSKKDPAVRRKELLGYASEGLLKAIEEKGEDMVRDPGAGLVVQEIMLHTQGDKKGAIEALVAPLRVEYPDVAPEDSDLDPSTSHPFDLSHAVRTYKALLSGGHFNTSTKSIEVIDPSLPLQFAEAVWHAVVSEDAGGADNAVRLAKGNAPFVLVEMIAALKGNGSGLVGEKGAALLAEKLGEL</sequence>
<dbReference type="SUPFAM" id="SSF48371">
    <property type="entry name" value="ARM repeat"/>
    <property type="match status" value="1"/>
</dbReference>
<keyword evidence="2" id="KW-0694">RNA-binding</keyword>
<evidence type="ECO:0000259" key="4">
    <source>
        <dbReference type="Pfam" id="PF08144"/>
    </source>
</evidence>
<feature type="region of interest" description="Disordered" evidence="3">
    <location>
        <begin position="1"/>
        <end position="119"/>
    </location>
</feature>
<feature type="domain" description="CPL" evidence="4">
    <location>
        <begin position="452"/>
        <end position="598"/>
    </location>
</feature>
<reference evidence="5 6" key="1">
    <citation type="submission" date="2018-11" db="EMBL/GenBank/DDBJ databases">
        <title>Genome sequence of Saitozyma podzolica DSM 27192.</title>
        <authorList>
            <person name="Aliyu H."/>
            <person name="Gorte O."/>
            <person name="Ochsenreither K."/>
        </authorList>
    </citation>
    <scope>NUCLEOTIDE SEQUENCE [LARGE SCALE GENOMIC DNA]</scope>
    <source>
        <strain evidence="5 6">DSM 27192</strain>
    </source>
</reference>
<dbReference type="GO" id="GO:0005730">
    <property type="term" value="C:nucleolus"/>
    <property type="evidence" value="ECO:0007669"/>
    <property type="project" value="TreeGrafter"/>
</dbReference>
<dbReference type="InterPro" id="IPR016024">
    <property type="entry name" value="ARM-type_fold"/>
</dbReference>
<evidence type="ECO:0000256" key="2">
    <source>
        <dbReference type="ARBA" id="ARBA00022884"/>
    </source>
</evidence>
<dbReference type="GO" id="GO:0006417">
    <property type="term" value="P:regulation of translation"/>
    <property type="evidence" value="ECO:0007669"/>
    <property type="project" value="TreeGrafter"/>
</dbReference>
<proteinExistence type="predicted"/>
<evidence type="ECO:0000256" key="3">
    <source>
        <dbReference type="SAM" id="MobiDB-lite"/>
    </source>
</evidence>
<feature type="compositionally biased region" description="Basic residues" evidence="3">
    <location>
        <begin position="1"/>
        <end position="10"/>
    </location>
</feature>
<dbReference type="PANTHER" id="PTHR13389">
    <property type="entry name" value="PUMILIO HOMOLOG 3"/>
    <property type="match status" value="1"/>
</dbReference>
<dbReference type="STRING" id="1890683.A0A427YJI7"/>
<keyword evidence="6" id="KW-1185">Reference proteome</keyword>
<dbReference type="Pfam" id="PF08144">
    <property type="entry name" value="CPL"/>
    <property type="match status" value="1"/>
</dbReference>
<organism evidence="5 6">
    <name type="scientific">Saitozyma podzolica</name>
    <dbReference type="NCBI Taxonomy" id="1890683"/>
    <lineage>
        <taxon>Eukaryota</taxon>
        <taxon>Fungi</taxon>
        <taxon>Dikarya</taxon>
        <taxon>Basidiomycota</taxon>
        <taxon>Agaricomycotina</taxon>
        <taxon>Tremellomycetes</taxon>
        <taxon>Tremellales</taxon>
        <taxon>Trimorphomycetaceae</taxon>
        <taxon>Saitozyma</taxon>
    </lineage>
</organism>
<dbReference type="GO" id="GO:0003729">
    <property type="term" value="F:mRNA binding"/>
    <property type="evidence" value="ECO:0007669"/>
    <property type="project" value="TreeGrafter"/>
</dbReference>
<gene>
    <name evidence="5" type="primary">PUF6</name>
    <name evidence="5" type="ORF">EHS25_009536</name>
</gene>
<dbReference type="SMART" id="SM00025">
    <property type="entry name" value="Pumilio"/>
    <property type="match status" value="3"/>
</dbReference>
<feature type="compositionally biased region" description="Basic and acidic residues" evidence="3">
    <location>
        <begin position="54"/>
        <end position="72"/>
    </location>
</feature>